<name>A0A9W6EW85_9FLAO</name>
<reference evidence="2" key="1">
    <citation type="submission" date="2022-07" db="EMBL/GenBank/DDBJ databases">
        <title>Taxonomy of Novel Oxalotrophic and Methylotrophic Bacteria.</title>
        <authorList>
            <person name="Sahin N."/>
            <person name="Tani A."/>
        </authorList>
    </citation>
    <scope>NUCLEOTIDE SEQUENCE</scope>
    <source>
        <strain evidence="2">AM327</strain>
    </source>
</reference>
<dbReference type="InterPro" id="IPR046551">
    <property type="entry name" value="DUF6705"/>
</dbReference>
<accession>A0A9W6EW85</accession>
<comment type="caution">
    <text evidence="2">The sequence shown here is derived from an EMBL/GenBank/DDBJ whole genome shotgun (WGS) entry which is preliminary data.</text>
</comment>
<evidence type="ECO:0000313" key="2">
    <source>
        <dbReference type="EMBL" id="GLB53527.1"/>
    </source>
</evidence>
<gene>
    <name evidence="2" type="ORF">NBRC110019_25680</name>
</gene>
<sequence length="203" mass="23190">MKKYILLYCVILFGQLGFSQLTEVPLGSGEPLQERYYYKDVFGVLDPFVGTYVYTSNDTIFKVVLQKKLMSSRNNNSFYEDLLIGGYQLTVNNTDVINTLNEISNSYTEGGLYPIHGNMFYVGNYFQESNEDYGDNEVWLDLSIKDTSNGDWADLTIRRATVNGQEVIKIYMYGSVQGSFIDSPDDFVPYKLPVMQDLVLVKQ</sequence>
<dbReference type="Proteomes" id="UP001143545">
    <property type="component" value="Unassembled WGS sequence"/>
</dbReference>
<dbReference type="EMBL" id="BRVP01000018">
    <property type="protein sequence ID" value="GLB53527.1"/>
    <property type="molecule type" value="Genomic_DNA"/>
</dbReference>
<organism evidence="2 3">
    <name type="scientific">Neptunitalea chrysea</name>
    <dbReference type="NCBI Taxonomy" id="1647581"/>
    <lineage>
        <taxon>Bacteria</taxon>
        <taxon>Pseudomonadati</taxon>
        <taxon>Bacteroidota</taxon>
        <taxon>Flavobacteriia</taxon>
        <taxon>Flavobacteriales</taxon>
        <taxon>Flavobacteriaceae</taxon>
        <taxon>Neptunitalea</taxon>
    </lineage>
</organism>
<protein>
    <recommendedName>
        <fullName evidence="1">DUF6705 domain-containing protein</fullName>
    </recommendedName>
</protein>
<evidence type="ECO:0000259" key="1">
    <source>
        <dbReference type="Pfam" id="PF20448"/>
    </source>
</evidence>
<proteinExistence type="predicted"/>
<feature type="domain" description="DUF6705" evidence="1">
    <location>
        <begin position="1"/>
        <end position="203"/>
    </location>
</feature>
<dbReference type="RefSeq" id="WP_281755546.1">
    <property type="nucleotide sequence ID" value="NZ_BRVP01000018.1"/>
</dbReference>
<dbReference type="AlphaFoldDB" id="A0A9W6EW85"/>
<evidence type="ECO:0000313" key="3">
    <source>
        <dbReference type="Proteomes" id="UP001143545"/>
    </source>
</evidence>
<keyword evidence="3" id="KW-1185">Reference proteome</keyword>
<dbReference type="Pfam" id="PF20448">
    <property type="entry name" value="DUF6705"/>
    <property type="match status" value="1"/>
</dbReference>